<proteinExistence type="predicted"/>
<keyword evidence="2" id="KW-1185">Reference proteome</keyword>
<dbReference type="EMBL" id="JBHSDS010000003">
    <property type="protein sequence ID" value="MFC4357083.1"/>
    <property type="molecule type" value="Genomic_DNA"/>
</dbReference>
<sequence>MLAPSVDGTRIKILTTEGDHLTAEVELDEYDDEVVAQLHGVESRDISGVTGDWAVVCDRGTSYVQAATLAEGIQYRARIHDYGHGGRVTFPDTGGSGIAPADD</sequence>
<protein>
    <submittedName>
        <fullName evidence="1">Uncharacterized protein</fullName>
    </submittedName>
</protein>
<dbReference type="RefSeq" id="WP_267622628.1">
    <property type="nucleotide sequence ID" value="NZ_JAODIW010000006.1"/>
</dbReference>
<accession>A0ABD5P8S6</accession>
<dbReference type="Proteomes" id="UP001595921">
    <property type="component" value="Unassembled WGS sequence"/>
</dbReference>
<comment type="caution">
    <text evidence="1">The sequence shown here is derived from an EMBL/GenBank/DDBJ whole genome shotgun (WGS) entry which is preliminary data.</text>
</comment>
<evidence type="ECO:0000313" key="2">
    <source>
        <dbReference type="Proteomes" id="UP001595921"/>
    </source>
</evidence>
<gene>
    <name evidence="1" type="ORF">ACFO0N_03860</name>
</gene>
<organism evidence="1 2">
    <name type="scientific">Halobium salinum</name>
    <dbReference type="NCBI Taxonomy" id="1364940"/>
    <lineage>
        <taxon>Archaea</taxon>
        <taxon>Methanobacteriati</taxon>
        <taxon>Methanobacteriota</taxon>
        <taxon>Stenosarchaea group</taxon>
        <taxon>Halobacteria</taxon>
        <taxon>Halobacteriales</taxon>
        <taxon>Haloferacaceae</taxon>
        <taxon>Halobium</taxon>
    </lineage>
</organism>
<reference evidence="1 2" key="1">
    <citation type="journal article" date="2019" name="Int. J. Syst. Evol. Microbiol.">
        <title>The Global Catalogue of Microorganisms (GCM) 10K type strain sequencing project: providing services to taxonomists for standard genome sequencing and annotation.</title>
        <authorList>
            <consortium name="The Broad Institute Genomics Platform"/>
            <consortium name="The Broad Institute Genome Sequencing Center for Infectious Disease"/>
            <person name="Wu L."/>
            <person name="Ma J."/>
        </authorList>
    </citation>
    <scope>NUCLEOTIDE SEQUENCE [LARGE SCALE GENOMIC DNA]</scope>
    <source>
        <strain evidence="1 2">CGMCC 1.12553</strain>
    </source>
</reference>
<evidence type="ECO:0000313" key="1">
    <source>
        <dbReference type="EMBL" id="MFC4357083.1"/>
    </source>
</evidence>
<name>A0ABD5P8S6_9EURY</name>
<dbReference type="AlphaFoldDB" id="A0ABD5P8S6"/>